<reference evidence="2 3" key="1">
    <citation type="submission" date="2017-11" db="EMBL/GenBank/DDBJ databases">
        <title>De-novo sequencing of pomegranate (Punica granatum L.) genome.</title>
        <authorList>
            <person name="Akparov Z."/>
            <person name="Amiraslanov A."/>
            <person name="Hajiyeva S."/>
            <person name="Abbasov M."/>
            <person name="Kaur K."/>
            <person name="Hamwieh A."/>
            <person name="Solovyev V."/>
            <person name="Salamov A."/>
            <person name="Braich B."/>
            <person name="Kosarev P."/>
            <person name="Mahmoud A."/>
            <person name="Hajiyev E."/>
            <person name="Babayeva S."/>
            <person name="Izzatullayeva V."/>
            <person name="Mammadov A."/>
            <person name="Mammadov A."/>
            <person name="Sharifova S."/>
            <person name="Ojaghi J."/>
            <person name="Eynullazada K."/>
            <person name="Bayramov B."/>
            <person name="Abdulazimova A."/>
            <person name="Shahmuradov I."/>
        </authorList>
    </citation>
    <scope>NUCLEOTIDE SEQUENCE [LARGE SCALE GENOMIC DNA]</scope>
    <source>
        <strain evidence="3">cv. AG2017</strain>
        <tissue evidence="2">Leaf</tissue>
    </source>
</reference>
<dbReference type="Proteomes" id="UP000233551">
    <property type="component" value="Unassembled WGS sequence"/>
</dbReference>
<organism evidence="2 3">
    <name type="scientific">Punica granatum</name>
    <name type="common">Pomegranate</name>
    <dbReference type="NCBI Taxonomy" id="22663"/>
    <lineage>
        <taxon>Eukaryota</taxon>
        <taxon>Viridiplantae</taxon>
        <taxon>Streptophyta</taxon>
        <taxon>Embryophyta</taxon>
        <taxon>Tracheophyta</taxon>
        <taxon>Spermatophyta</taxon>
        <taxon>Magnoliopsida</taxon>
        <taxon>eudicotyledons</taxon>
        <taxon>Gunneridae</taxon>
        <taxon>Pentapetalae</taxon>
        <taxon>rosids</taxon>
        <taxon>malvids</taxon>
        <taxon>Myrtales</taxon>
        <taxon>Lythraceae</taxon>
        <taxon>Punica</taxon>
    </lineage>
</organism>
<accession>A0A2I0L1U0</accession>
<gene>
    <name evidence="2" type="ORF">CRG98_005495</name>
</gene>
<dbReference type="EMBL" id="PGOL01000239">
    <property type="protein sequence ID" value="PKI74116.1"/>
    <property type="molecule type" value="Genomic_DNA"/>
</dbReference>
<protein>
    <submittedName>
        <fullName evidence="2">Uncharacterized protein</fullName>
    </submittedName>
</protein>
<evidence type="ECO:0000313" key="2">
    <source>
        <dbReference type="EMBL" id="PKI74116.1"/>
    </source>
</evidence>
<evidence type="ECO:0000256" key="1">
    <source>
        <dbReference type="SAM" id="MobiDB-lite"/>
    </source>
</evidence>
<keyword evidence="3" id="KW-1185">Reference proteome</keyword>
<name>A0A2I0L1U0_PUNGR</name>
<feature type="region of interest" description="Disordered" evidence="1">
    <location>
        <begin position="24"/>
        <end position="74"/>
    </location>
</feature>
<feature type="region of interest" description="Disordered" evidence="1">
    <location>
        <begin position="103"/>
        <end position="128"/>
    </location>
</feature>
<evidence type="ECO:0000313" key="3">
    <source>
        <dbReference type="Proteomes" id="UP000233551"/>
    </source>
</evidence>
<proteinExistence type="predicted"/>
<comment type="caution">
    <text evidence="2">The sequence shown here is derived from an EMBL/GenBank/DDBJ whole genome shotgun (WGS) entry which is preliminary data.</text>
</comment>
<sequence length="128" mass="13949">MNKSQCQHPILAHRLPTRGLPAEARITIHDPTIGGERADVGAWTTEGKQGPPKGSEGQSKGEMNNEPRSNRSWHYGTIHHRITETSEGIQYGTLKIPLGAKMTNGTSRRISEASCLSRGTPEHSQTPS</sequence>
<dbReference type="AlphaFoldDB" id="A0A2I0L1U0"/>